<accession>A0A0D2WTJ2</accession>
<gene>
    <name evidence="1" type="ORF">CAOG_008964</name>
</gene>
<dbReference type="EMBL" id="KE346370">
    <property type="protein sequence ID" value="KJE95815.1"/>
    <property type="molecule type" value="Genomic_DNA"/>
</dbReference>
<organism evidence="1 2">
    <name type="scientific">Capsaspora owczarzaki (strain ATCC 30864)</name>
    <dbReference type="NCBI Taxonomy" id="595528"/>
    <lineage>
        <taxon>Eukaryota</taxon>
        <taxon>Filasterea</taxon>
        <taxon>Capsaspora</taxon>
    </lineage>
</organism>
<dbReference type="Proteomes" id="UP000008743">
    <property type="component" value="Unassembled WGS sequence"/>
</dbReference>
<dbReference type="AlphaFoldDB" id="A0A0D2WTJ2"/>
<reference evidence="2" key="1">
    <citation type="submission" date="2011-02" db="EMBL/GenBank/DDBJ databases">
        <title>The Genome Sequence of Capsaspora owczarzaki ATCC 30864.</title>
        <authorList>
            <person name="Russ C."/>
            <person name="Cuomo C."/>
            <person name="Burger G."/>
            <person name="Gray M.W."/>
            <person name="Holland P.W.H."/>
            <person name="King N."/>
            <person name="Lang F.B.F."/>
            <person name="Roger A.J."/>
            <person name="Ruiz-Trillo I."/>
            <person name="Young S.K."/>
            <person name="Zeng Q."/>
            <person name="Gargeya S."/>
            <person name="Alvarado L."/>
            <person name="Berlin A."/>
            <person name="Chapman S.B."/>
            <person name="Chen Z."/>
            <person name="Freedman E."/>
            <person name="Gellesch M."/>
            <person name="Goldberg J."/>
            <person name="Griggs A."/>
            <person name="Gujja S."/>
            <person name="Heilman E."/>
            <person name="Heiman D."/>
            <person name="Howarth C."/>
            <person name="Mehta T."/>
            <person name="Neiman D."/>
            <person name="Pearson M."/>
            <person name="Roberts A."/>
            <person name="Saif S."/>
            <person name="Shea T."/>
            <person name="Shenoy N."/>
            <person name="Sisk P."/>
            <person name="Stolte C."/>
            <person name="Sykes S."/>
            <person name="White J."/>
            <person name="Yandava C."/>
            <person name="Haas B."/>
            <person name="Nusbaum C."/>
            <person name="Birren B."/>
        </authorList>
    </citation>
    <scope>NUCLEOTIDE SEQUENCE</scope>
    <source>
        <strain evidence="2">ATCC 30864</strain>
    </source>
</reference>
<proteinExistence type="predicted"/>
<keyword evidence="2" id="KW-1185">Reference proteome</keyword>
<protein>
    <submittedName>
        <fullName evidence="1">Uncharacterized protein</fullName>
    </submittedName>
</protein>
<name>A0A0D2WTJ2_CAPO3</name>
<evidence type="ECO:0000313" key="1">
    <source>
        <dbReference type="EMBL" id="KJE95815.1"/>
    </source>
</evidence>
<sequence>MERREGPNLVAASVWDLTFKVDCAVTAGLTSRNCTLSKWPLLVGWTSLLRSGAWILRADPAPPGLVEYYDCGL</sequence>
<dbReference type="RefSeq" id="XP_011270642.1">
    <property type="nucleotide sequence ID" value="XM_011272340.1"/>
</dbReference>
<evidence type="ECO:0000313" key="2">
    <source>
        <dbReference type="Proteomes" id="UP000008743"/>
    </source>
</evidence>
<dbReference type="InParanoid" id="A0A0D2WTJ2"/>